<comment type="caution">
    <text evidence="2">The sequence shown here is derived from an EMBL/GenBank/DDBJ whole genome shotgun (WGS) entry which is preliminary data.</text>
</comment>
<dbReference type="OrthoDB" id="693939at2759"/>
<reference evidence="2" key="1">
    <citation type="journal article" date="2023" name="Plant J.">
        <title>The genome of the king protea, Protea cynaroides.</title>
        <authorList>
            <person name="Chang J."/>
            <person name="Duong T.A."/>
            <person name="Schoeman C."/>
            <person name="Ma X."/>
            <person name="Roodt D."/>
            <person name="Barker N."/>
            <person name="Li Z."/>
            <person name="Van de Peer Y."/>
            <person name="Mizrachi E."/>
        </authorList>
    </citation>
    <scope>NUCLEOTIDE SEQUENCE</scope>
    <source>
        <tissue evidence="2">Young leaves</tissue>
    </source>
</reference>
<organism evidence="2 3">
    <name type="scientific">Protea cynaroides</name>
    <dbReference type="NCBI Taxonomy" id="273540"/>
    <lineage>
        <taxon>Eukaryota</taxon>
        <taxon>Viridiplantae</taxon>
        <taxon>Streptophyta</taxon>
        <taxon>Embryophyta</taxon>
        <taxon>Tracheophyta</taxon>
        <taxon>Spermatophyta</taxon>
        <taxon>Magnoliopsida</taxon>
        <taxon>Proteales</taxon>
        <taxon>Proteaceae</taxon>
        <taxon>Protea</taxon>
    </lineage>
</organism>
<gene>
    <name evidence="2" type="ORF">NE237_018965</name>
</gene>
<evidence type="ECO:0000313" key="2">
    <source>
        <dbReference type="EMBL" id="KAJ4967116.1"/>
    </source>
</evidence>
<proteinExistence type="predicted"/>
<evidence type="ECO:0000256" key="1">
    <source>
        <dbReference type="SAM" id="MobiDB-lite"/>
    </source>
</evidence>
<dbReference type="EMBL" id="JAMYWD010000007">
    <property type="protein sequence ID" value="KAJ4967116.1"/>
    <property type="molecule type" value="Genomic_DNA"/>
</dbReference>
<keyword evidence="3" id="KW-1185">Reference proteome</keyword>
<dbReference type="PANTHER" id="PTHR33474:SF28">
    <property type="entry name" value="OS01G0815400 PROTEIN"/>
    <property type="match status" value="1"/>
</dbReference>
<sequence length="390" mass="43712">MQSLCFAAATSGGEREGESEMKGAAAVERRGYNNRSLPKHLGKNVLYCLRRSTWHSRAPQQDCASLPQKIALTPKTPQQNPTLLPERISSAAPEHLSKTVLRCPQRSSRHLPKTMARLHTLFPKKIISAPVNTSARPHFFALEDDISITQNSSARPKSLAQEDHLGTLAKPFSKATMERMSSLSIQLLHHRTESPENSIFRPERCKEGRRSHSHTTEELIKLDLMEQKTLLRFLILFLGFSCVLSSRLLPDQPGNEDPSVQEFVEQGLIEERNNGEGIESEATTLRAKMDVESIDDYSPTGPNPRHNPRPPHSRANPRPPHSKAIMDVESIDDYSPTGPNPRHNPRPPHPRARMDVDSIDDYSPPGPNNRHKHPPPHPDLTLRPPPPGRD</sequence>
<dbReference type="Proteomes" id="UP001141806">
    <property type="component" value="Unassembled WGS sequence"/>
</dbReference>
<protein>
    <submittedName>
        <fullName evidence="2">Uncharacterized protein</fullName>
    </submittedName>
</protein>
<feature type="region of interest" description="Disordered" evidence="1">
    <location>
        <begin position="294"/>
        <end position="390"/>
    </location>
</feature>
<dbReference type="PANTHER" id="PTHR33474">
    <property type="entry name" value="TRANSMEMBRANE PROTEIN"/>
    <property type="match status" value="1"/>
</dbReference>
<evidence type="ECO:0000313" key="3">
    <source>
        <dbReference type="Proteomes" id="UP001141806"/>
    </source>
</evidence>
<dbReference type="AlphaFoldDB" id="A0A9Q0KB37"/>
<name>A0A9Q0KB37_9MAGN</name>
<accession>A0A9Q0KB37</accession>